<comment type="caution">
    <text evidence="2">The sequence shown here is derived from an EMBL/GenBank/DDBJ whole genome shotgun (WGS) entry which is preliminary data.</text>
</comment>
<evidence type="ECO:0000313" key="3">
    <source>
        <dbReference type="Proteomes" id="UP000256763"/>
    </source>
</evidence>
<evidence type="ECO:0000256" key="1">
    <source>
        <dbReference type="SAM" id="SignalP"/>
    </source>
</evidence>
<dbReference type="AlphaFoldDB" id="A0A3E0WR04"/>
<keyword evidence="3" id="KW-1185">Reference proteome</keyword>
<evidence type="ECO:0000313" key="2">
    <source>
        <dbReference type="EMBL" id="RFA34427.1"/>
    </source>
</evidence>
<gene>
    <name evidence="2" type="ORF">CAL65_15460</name>
</gene>
<keyword evidence="1" id="KW-0732">Signal</keyword>
<reference evidence="3" key="1">
    <citation type="submission" date="2017-05" db="EMBL/GenBank/DDBJ databases">
        <authorList>
            <person name="Sharma S."/>
            <person name="Sidhu C."/>
            <person name="Pinnaka A.K."/>
        </authorList>
    </citation>
    <scope>NUCLEOTIDE SEQUENCE [LARGE SCALE GENOMIC DNA]</scope>
    <source>
        <strain evidence="3">AK93</strain>
    </source>
</reference>
<feature type="chain" id="PRO_5017714522" evidence="1">
    <location>
        <begin position="23"/>
        <end position="71"/>
    </location>
</feature>
<dbReference type="RefSeq" id="WP_116303025.1">
    <property type="nucleotide sequence ID" value="NZ_NFZV01000016.1"/>
</dbReference>
<accession>A0A3E0WR04</accession>
<dbReference type="EMBL" id="NFZW01000016">
    <property type="protein sequence ID" value="RFA34427.1"/>
    <property type="molecule type" value="Genomic_DNA"/>
</dbReference>
<name>A0A3E0WR04_9GAMM</name>
<proteinExistence type="predicted"/>
<feature type="signal peptide" evidence="1">
    <location>
        <begin position="1"/>
        <end position="22"/>
    </location>
</feature>
<sequence length="71" mass="7470">MRKLIRGLLVSFILATSTAAGATPKAEVLVLLSGETALPLKDGQASRFPALTEVERAATTKADTSPFIRLS</sequence>
<dbReference type="Proteomes" id="UP000256763">
    <property type="component" value="Unassembled WGS sequence"/>
</dbReference>
<protein>
    <submittedName>
        <fullName evidence="2">Uncharacterized protein</fullName>
    </submittedName>
</protein>
<organism evidence="2 3">
    <name type="scientific">Alkalilimnicola ehrlichii</name>
    <dbReference type="NCBI Taxonomy" id="351052"/>
    <lineage>
        <taxon>Bacteria</taxon>
        <taxon>Pseudomonadati</taxon>
        <taxon>Pseudomonadota</taxon>
        <taxon>Gammaproteobacteria</taxon>
        <taxon>Chromatiales</taxon>
        <taxon>Ectothiorhodospiraceae</taxon>
        <taxon>Alkalilimnicola</taxon>
    </lineage>
</organism>
<dbReference type="OrthoDB" id="9792284at2"/>